<sequence>MGTRQAQVLKRSLRICRGGKLGRAERLQPSLELQWKLKIEFGLNWLTAAAAATAFETLKEADQIDAGAGADGSRGCRNSSGDQIRREPSTVRL</sequence>
<dbReference type="EMBL" id="CM003101">
    <property type="protein sequence ID" value="KUI68438.1"/>
    <property type="molecule type" value="Genomic_DNA"/>
</dbReference>
<proteinExistence type="predicted"/>
<reference evidence="2" key="1">
    <citation type="submission" date="2014-12" db="EMBL/GenBank/DDBJ databases">
        <title>Genome Sequence of Valsa Canker Pathogens Uncovers a Specific Adaption of Colonization on Woody Bark.</title>
        <authorList>
            <person name="Yin Z."/>
            <person name="Liu H."/>
            <person name="Gao X."/>
            <person name="Li Z."/>
            <person name="Song N."/>
            <person name="Ke X."/>
            <person name="Dai Q."/>
            <person name="Wu Y."/>
            <person name="Sun Y."/>
            <person name="Xu J.-R."/>
            <person name="Kang Z.K."/>
            <person name="Wang L."/>
            <person name="Huang L."/>
        </authorList>
    </citation>
    <scope>NUCLEOTIDE SEQUENCE [LARGE SCALE GENOMIC DNA]</scope>
    <source>
        <strain evidence="2">03-8</strain>
    </source>
</reference>
<dbReference type="Proteomes" id="UP000078559">
    <property type="component" value="Chromosome 4"/>
</dbReference>
<evidence type="ECO:0000313" key="2">
    <source>
        <dbReference type="EMBL" id="KUI68438.1"/>
    </source>
</evidence>
<protein>
    <submittedName>
        <fullName evidence="2">Uncharacterized protein</fullName>
    </submittedName>
</protein>
<name>A0A194VX37_CYTMA</name>
<feature type="compositionally biased region" description="Basic and acidic residues" evidence="1">
    <location>
        <begin position="83"/>
        <end position="93"/>
    </location>
</feature>
<evidence type="ECO:0000256" key="1">
    <source>
        <dbReference type="SAM" id="MobiDB-lite"/>
    </source>
</evidence>
<dbReference type="AlphaFoldDB" id="A0A194VX37"/>
<evidence type="ECO:0000313" key="3">
    <source>
        <dbReference type="Proteomes" id="UP000078559"/>
    </source>
</evidence>
<accession>A0A194VX37</accession>
<gene>
    <name evidence="2" type="ORF">VM1G_11558</name>
</gene>
<organism evidence="2 3">
    <name type="scientific">Cytospora mali</name>
    <name type="common">Apple Valsa canker fungus</name>
    <name type="synonym">Valsa mali</name>
    <dbReference type="NCBI Taxonomy" id="578113"/>
    <lineage>
        <taxon>Eukaryota</taxon>
        <taxon>Fungi</taxon>
        <taxon>Dikarya</taxon>
        <taxon>Ascomycota</taxon>
        <taxon>Pezizomycotina</taxon>
        <taxon>Sordariomycetes</taxon>
        <taxon>Sordariomycetidae</taxon>
        <taxon>Diaporthales</taxon>
        <taxon>Cytosporaceae</taxon>
        <taxon>Cytospora</taxon>
    </lineage>
</organism>
<keyword evidence="3" id="KW-1185">Reference proteome</keyword>
<feature type="region of interest" description="Disordered" evidence="1">
    <location>
        <begin position="66"/>
        <end position="93"/>
    </location>
</feature>